<name>A0A0C3DUW1_9AGAM</name>
<gene>
    <name evidence="4" type="ORF">SCLCIDRAFT_1217507</name>
</gene>
<feature type="transmembrane region" description="Helical" evidence="2">
    <location>
        <begin position="199"/>
        <end position="220"/>
    </location>
</feature>
<sequence>MVSAYAHDEWVARSSVVVGYTLLWYDYFLTIADEVEYIWNSPWTTIKVAYLLNRYGILFGQTIVGINATGLLAWAWEHICEVYLVFIGIYQLLALESAHSLVLLRTWVIWGGHGHVLKSIVVGYVAVFVSVLAGVSSHQKEALDIELVGGICRRPVPDYVWFIYFASLVLNTLVYCMAMYSLQAYRGPSHNSWPLLIRVLVRDLSVFYFVSVFHDVMYIITWTVCRDSSKAFMPIGIALPVLAICGQRVVIDLRRVKPTVYSTTGVSEEVDRQLSALSWNMQHGTRVDNQNMSGAGDSRPDEEDTRIGSGYNRNEPRSSVE</sequence>
<keyword evidence="2" id="KW-0472">Membrane</keyword>
<feature type="transmembrane region" description="Helical" evidence="2">
    <location>
        <begin position="159"/>
        <end position="178"/>
    </location>
</feature>
<proteinExistence type="predicted"/>
<feature type="transmembrane region" description="Helical" evidence="2">
    <location>
        <begin position="55"/>
        <end position="76"/>
    </location>
</feature>
<feature type="transmembrane region" description="Helical" evidence="2">
    <location>
        <begin position="82"/>
        <end position="104"/>
    </location>
</feature>
<feature type="transmembrane region" description="Helical" evidence="2">
    <location>
        <begin position="232"/>
        <end position="251"/>
    </location>
</feature>
<dbReference type="OrthoDB" id="2638860at2759"/>
<protein>
    <recommendedName>
        <fullName evidence="3">DUF6533 domain-containing protein</fullName>
    </recommendedName>
</protein>
<dbReference type="InParanoid" id="A0A0C3DUW1"/>
<dbReference type="Pfam" id="PF20151">
    <property type="entry name" value="DUF6533"/>
    <property type="match status" value="1"/>
</dbReference>
<dbReference type="InterPro" id="IPR045340">
    <property type="entry name" value="DUF6533"/>
</dbReference>
<keyword evidence="5" id="KW-1185">Reference proteome</keyword>
<evidence type="ECO:0000259" key="3">
    <source>
        <dbReference type="Pfam" id="PF20151"/>
    </source>
</evidence>
<feature type="domain" description="DUF6533" evidence="3">
    <location>
        <begin position="17"/>
        <end position="58"/>
    </location>
</feature>
<reference evidence="5" key="2">
    <citation type="submission" date="2015-01" db="EMBL/GenBank/DDBJ databases">
        <title>Evolutionary Origins and Diversification of the Mycorrhizal Mutualists.</title>
        <authorList>
            <consortium name="DOE Joint Genome Institute"/>
            <consortium name="Mycorrhizal Genomics Consortium"/>
            <person name="Kohler A."/>
            <person name="Kuo A."/>
            <person name="Nagy L.G."/>
            <person name="Floudas D."/>
            <person name="Copeland A."/>
            <person name="Barry K.W."/>
            <person name="Cichocki N."/>
            <person name="Veneault-Fourrey C."/>
            <person name="LaButti K."/>
            <person name="Lindquist E.A."/>
            <person name="Lipzen A."/>
            <person name="Lundell T."/>
            <person name="Morin E."/>
            <person name="Murat C."/>
            <person name="Riley R."/>
            <person name="Ohm R."/>
            <person name="Sun H."/>
            <person name="Tunlid A."/>
            <person name="Henrissat B."/>
            <person name="Grigoriev I.V."/>
            <person name="Hibbett D.S."/>
            <person name="Martin F."/>
        </authorList>
    </citation>
    <scope>NUCLEOTIDE SEQUENCE [LARGE SCALE GENOMIC DNA]</scope>
    <source>
        <strain evidence="5">Foug A</strain>
    </source>
</reference>
<accession>A0A0C3DUW1</accession>
<keyword evidence="2" id="KW-0812">Transmembrane</keyword>
<feature type="transmembrane region" description="Helical" evidence="2">
    <location>
        <begin position="116"/>
        <end position="139"/>
    </location>
</feature>
<evidence type="ECO:0000256" key="2">
    <source>
        <dbReference type="SAM" id="Phobius"/>
    </source>
</evidence>
<evidence type="ECO:0000313" key="4">
    <source>
        <dbReference type="EMBL" id="KIM59726.1"/>
    </source>
</evidence>
<dbReference type="AlphaFoldDB" id="A0A0C3DUW1"/>
<feature type="region of interest" description="Disordered" evidence="1">
    <location>
        <begin position="286"/>
        <end position="321"/>
    </location>
</feature>
<keyword evidence="2" id="KW-1133">Transmembrane helix</keyword>
<organism evidence="4 5">
    <name type="scientific">Scleroderma citrinum Foug A</name>
    <dbReference type="NCBI Taxonomy" id="1036808"/>
    <lineage>
        <taxon>Eukaryota</taxon>
        <taxon>Fungi</taxon>
        <taxon>Dikarya</taxon>
        <taxon>Basidiomycota</taxon>
        <taxon>Agaricomycotina</taxon>
        <taxon>Agaricomycetes</taxon>
        <taxon>Agaricomycetidae</taxon>
        <taxon>Boletales</taxon>
        <taxon>Sclerodermatineae</taxon>
        <taxon>Sclerodermataceae</taxon>
        <taxon>Scleroderma</taxon>
    </lineage>
</organism>
<evidence type="ECO:0000313" key="5">
    <source>
        <dbReference type="Proteomes" id="UP000053989"/>
    </source>
</evidence>
<dbReference type="STRING" id="1036808.A0A0C3DUW1"/>
<dbReference type="EMBL" id="KN822070">
    <property type="protein sequence ID" value="KIM59726.1"/>
    <property type="molecule type" value="Genomic_DNA"/>
</dbReference>
<dbReference type="Proteomes" id="UP000053989">
    <property type="component" value="Unassembled WGS sequence"/>
</dbReference>
<reference evidence="4 5" key="1">
    <citation type="submission" date="2014-04" db="EMBL/GenBank/DDBJ databases">
        <authorList>
            <consortium name="DOE Joint Genome Institute"/>
            <person name="Kuo A."/>
            <person name="Kohler A."/>
            <person name="Nagy L.G."/>
            <person name="Floudas D."/>
            <person name="Copeland A."/>
            <person name="Barry K.W."/>
            <person name="Cichocki N."/>
            <person name="Veneault-Fourrey C."/>
            <person name="LaButti K."/>
            <person name="Lindquist E.A."/>
            <person name="Lipzen A."/>
            <person name="Lundell T."/>
            <person name="Morin E."/>
            <person name="Murat C."/>
            <person name="Sun H."/>
            <person name="Tunlid A."/>
            <person name="Henrissat B."/>
            <person name="Grigoriev I.V."/>
            <person name="Hibbett D.S."/>
            <person name="Martin F."/>
            <person name="Nordberg H.P."/>
            <person name="Cantor M.N."/>
            <person name="Hua S.X."/>
        </authorList>
    </citation>
    <scope>NUCLEOTIDE SEQUENCE [LARGE SCALE GENOMIC DNA]</scope>
    <source>
        <strain evidence="4 5">Foug A</strain>
    </source>
</reference>
<dbReference type="HOGENOM" id="CLU_035509_3_1_1"/>
<evidence type="ECO:0000256" key="1">
    <source>
        <dbReference type="SAM" id="MobiDB-lite"/>
    </source>
</evidence>